<evidence type="ECO:0000313" key="2">
    <source>
        <dbReference type="EMBL" id="CAF91471.1"/>
    </source>
</evidence>
<sequence length="126" mass="13787">MNDTYAVVNKLKPRPHKPEPRTPPPAHHYDNDLGGGPVYSVVQSRPQRTAGAPATAASDGQREERPTSLGDHGGFRLASATSLDDDYEDVSPDPQPSLCSPGHMGFNLRVQKPRGPRDLPAEWRRL</sequence>
<name>Q4T6L1_TETNG</name>
<evidence type="ECO:0000256" key="1">
    <source>
        <dbReference type="SAM" id="MobiDB-lite"/>
    </source>
</evidence>
<feature type="region of interest" description="Disordered" evidence="1">
    <location>
        <begin position="1"/>
        <end position="126"/>
    </location>
</feature>
<organism evidence="2">
    <name type="scientific">Tetraodon nigroviridis</name>
    <name type="common">Spotted green pufferfish</name>
    <name type="synonym">Chelonodon nigroviridis</name>
    <dbReference type="NCBI Taxonomy" id="99883"/>
    <lineage>
        <taxon>Eukaryota</taxon>
        <taxon>Metazoa</taxon>
        <taxon>Chordata</taxon>
        <taxon>Craniata</taxon>
        <taxon>Vertebrata</taxon>
        <taxon>Euteleostomi</taxon>
        <taxon>Actinopterygii</taxon>
        <taxon>Neopterygii</taxon>
        <taxon>Teleostei</taxon>
        <taxon>Neoteleostei</taxon>
        <taxon>Acanthomorphata</taxon>
        <taxon>Eupercaria</taxon>
        <taxon>Tetraodontiformes</taxon>
        <taxon>Tetradontoidea</taxon>
        <taxon>Tetraodontidae</taxon>
        <taxon>Tetraodon</taxon>
    </lineage>
</organism>
<dbReference type="EMBL" id="CAAE01008718">
    <property type="protein sequence ID" value="CAF91471.1"/>
    <property type="molecule type" value="Genomic_DNA"/>
</dbReference>
<reference evidence="2" key="1">
    <citation type="journal article" date="2004" name="Nature">
        <title>Genome duplication in the teleost fish Tetraodon nigroviridis reveals the early vertebrate proto-karyotype.</title>
        <authorList>
            <person name="Jaillon O."/>
            <person name="Aury J.-M."/>
            <person name="Brunet F."/>
            <person name="Petit J.-L."/>
            <person name="Stange-Thomann N."/>
            <person name="Mauceli E."/>
            <person name="Bouneau L."/>
            <person name="Fischer C."/>
            <person name="Ozouf-Costaz C."/>
            <person name="Bernot A."/>
            <person name="Nicaud S."/>
            <person name="Jaffe D."/>
            <person name="Fisher S."/>
            <person name="Lutfalla G."/>
            <person name="Dossat C."/>
            <person name="Segurens B."/>
            <person name="Dasilva C."/>
            <person name="Salanoubat M."/>
            <person name="Levy M."/>
            <person name="Boudet N."/>
            <person name="Castellano S."/>
            <person name="Anthouard V."/>
            <person name="Jubin C."/>
            <person name="Castelli V."/>
            <person name="Katinka M."/>
            <person name="Vacherie B."/>
            <person name="Biemont C."/>
            <person name="Skalli Z."/>
            <person name="Cattolico L."/>
            <person name="Poulain J."/>
            <person name="De Berardinis V."/>
            <person name="Cruaud C."/>
            <person name="Duprat S."/>
            <person name="Brottier P."/>
            <person name="Coutanceau J.-P."/>
            <person name="Gouzy J."/>
            <person name="Parra G."/>
            <person name="Lardier G."/>
            <person name="Chapple C."/>
            <person name="McKernan K.J."/>
            <person name="McEwan P."/>
            <person name="Bosak S."/>
            <person name="Kellis M."/>
            <person name="Volff J.-N."/>
            <person name="Guigo R."/>
            <person name="Zody M.C."/>
            <person name="Mesirov J."/>
            <person name="Lindblad-Toh K."/>
            <person name="Birren B."/>
            <person name="Nusbaum C."/>
            <person name="Kahn D."/>
            <person name="Robinson-Rechavi M."/>
            <person name="Laudet V."/>
            <person name="Schachter V."/>
            <person name="Quetier F."/>
            <person name="Saurin W."/>
            <person name="Scarpelli C."/>
            <person name="Wincker P."/>
            <person name="Lander E.S."/>
            <person name="Weissenbach J."/>
            <person name="Roest Crollius H."/>
        </authorList>
    </citation>
    <scope>NUCLEOTIDE SEQUENCE [LARGE SCALE GENOMIC DNA]</scope>
</reference>
<dbReference type="OrthoDB" id="8609993at2759"/>
<accession>Q4T6L1</accession>
<dbReference type="KEGG" id="tng:GSTEN00006251G001"/>
<proteinExistence type="predicted"/>
<gene>
    <name evidence="2" type="ORF">GSTENG00006251001</name>
</gene>
<comment type="caution">
    <text evidence="2">The sequence shown here is derived from an EMBL/GenBank/DDBJ whole genome shotgun (WGS) entry which is preliminary data.</text>
</comment>
<protein>
    <submittedName>
        <fullName evidence="2">(spotted green pufferfish) hypothetical protein</fullName>
    </submittedName>
</protein>
<dbReference type="AlphaFoldDB" id="Q4T6L1"/>
<reference evidence="2" key="2">
    <citation type="submission" date="2004-02" db="EMBL/GenBank/DDBJ databases">
        <authorList>
            <consortium name="Genoscope"/>
            <consortium name="Whitehead Institute Centre for Genome Research"/>
        </authorList>
    </citation>
    <scope>NUCLEOTIDE SEQUENCE</scope>
</reference>
<feature type="compositionally biased region" description="Basic and acidic residues" evidence="1">
    <location>
        <begin position="115"/>
        <end position="126"/>
    </location>
</feature>